<comment type="caution">
    <text evidence="1">The sequence shown here is derived from an EMBL/GenBank/DDBJ whole genome shotgun (WGS) entry which is preliminary data.</text>
</comment>
<keyword evidence="2" id="KW-1185">Reference proteome</keyword>
<proteinExistence type="predicted"/>
<reference evidence="1" key="2">
    <citation type="submission" date="2023-06" db="EMBL/GenBank/DDBJ databases">
        <authorList>
            <person name="Ma L."/>
            <person name="Liu K.-W."/>
            <person name="Li Z."/>
            <person name="Hsiao Y.-Y."/>
            <person name="Qi Y."/>
            <person name="Fu T."/>
            <person name="Tang G."/>
            <person name="Zhang D."/>
            <person name="Sun W.-H."/>
            <person name="Liu D.-K."/>
            <person name="Li Y."/>
            <person name="Chen G.-Z."/>
            <person name="Liu X.-D."/>
            <person name="Liao X.-Y."/>
            <person name="Jiang Y.-T."/>
            <person name="Yu X."/>
            <person name="Hao Y."/>
            <person name="Huang J."/>
            <person name="Zhao X.-W."/>
            <person name="Ke S."/>
            <person name="Chen Y.-Y."/>
            <person name="Wu W.-L."/>
            <person name="Hsu J.-L."/>
            <person name="Lin Y.-F."/>
            <person name="Huang M.-D."/>
            <person name="Li C.-Y."/>
            <person name="Huang L."/>
            <person name="Wang Z.-W."/>
            <person name="Zhao X."/>
            <person name="Zhong W.-Y."/>
            <person name="Peng D.-H."/>
            <person name="Ahmad S."/>
            <person name="Lan S."/>
            <person name="Zhang J.-S."/>
            <person name="Tsai W.-C."/>
            <person name="Van De Peer Y."/>
            <person name="Liu Z.-J."/>
        </authorList>
    </citation>
    <scope>NUCLEOTIDE SEQUENCE</scope>
    <source>
        <strain evidence="1">CP</strain>
        <tissue evidence="1">Leaves</tissue>
    </source>
</reference>
<gene>
    <name evidence="1" type="ORF">QJS10_CPB15g02156</name>
</gene>
<organism evidence="1 2">
    <name type="scientific">Acorus calamus</name>
    <name type="common">Sweet flag</name>
    <dbReference type="NCBI Taxonomy" id="4465"/>
    <lineage>
        <taxon>Eukaryota</taxon>
        <taxon>Viridiplantae</taxon>
        <taxon>Streptophyta</taxon>
        <taxon>Embryophyta</taxon>
        <taxon>Tracheophyta</taxon>
        <taxon>Spermatophyta</taxon>
        <taxon>Magnoliopsida</taxon>
        <taxon>Liliopsida</taxon>
        <taxon>Acoraceae</taxon>
        <taxon>Acorus</taxon>
    </lineage>
</organism>
<reference evidence="1" key="1">
    <citation type="journal article" date="2023" name="Nat. Commun.">
        <title>Diploid and tetraploid genomes of Acorus and the evolution of monocots.</title>
        <authorList>
            <person name="Ma L."/>
            <person name="Liu K.W."/>
            <person name="Li Z."/>
            <person name="Hsiao Y.Y."/>
            <person name="Qi Y."/>
            <person name="Fu T."/>
            <person name="Tang G.D."/>
            <person name="Zhang D."/>
            <person name="Sun W.H."/>
            <person name="Liu D.K."/>
            <person name="Li Y."/>
            <person name="Chen G.Z."/>
            <person name="Liu X.D."/>
            <person name="Liao X.Y."/>
            <person name="Jiang Y.T."/>
            <person name="Yu X."/>
            <person name="Hao Y."/>
            <person name="Huang J."/>
            <person name="Zhao X.W."/>
            <person name="Ke S."/>
            <person name="Chen Y.Y."/>
            <person name="Wu W.L."/>
            <person name="Hsu J.L."/>
            <person name="Lin Y.F."/>
            <person name="Huang M.D."/>
            <person name="Li C.Y."/>
            <person name="Huang L."/>
            <person name="Wang Z.W."/>
            <person name="Zhao X."/>
            <person name="Zhong W.Y."/>
            <person name="Peng D.H."/>
            <person name="Ahmad S."/>
            <person name="Lan S."/>
            <person name="Zhang J.S."/>
            <person name="Tsai W.C."/>
            <person name="Van de Peer Y."/>
            <person name="Liu Z.J."/>
        </authorList>
    </citation>
    <scope>NUCLEOTIDE SEQUENCE</scope>
    <source>
        <strain evidence="1">CP</strain>
    </source>
</reference>
<dbReference type="Proteomes" id="UP001180020">
    <property type="component" value="Unassembled WGS sequence"/>
</dbReference>
<accession>A0AAV9D509</accession>
<protein>
    <submittedName>
        <fullName evidence="1">Uncharacterized protein</fullName>
    </submittedName>
</protein>
<dbReference type="EMBL" id="JAUJYO010000015">
    <property type="protein sequence ID" value="KAK1295904.1"/>
    <property type="molecule type" value="Genomic_DNA"/>
</dbReference>
<dbReference type="AlphaFoldDB" id="A0AAV9D509"/>
<evidence type="ECO:0000313" key="1">
    <source>
        <dbReference type="EMBL" id="KAK1295904.1"/>
    </source>
</evidence>
<sequence length="67" mass="7412">MIVVVETEVVHPHGFIDLSSYIDLTDISSDWTSSSSLSITHKTRDLGANKTANLIYWESAICMIADL</sequence>
<name>A0AAV9D509_ACOCL</name>
<evidence type="ECO:0000313" key="2">
    <source>
        <dbReference type="Proteomes" id="UP001180020"/>
    </source>
</evidence>